<dbReference type="Proteomes" id="UP000255224">
    <property type="component" value="Unassembled WGS sequence"/>
</dbReference>
<reference evidence="1" key="3">
    <citation type="submission" date="2018-11" db="EMBL/GenBank/DDBJ databases">
        <title>Proposal to divide the Flavobacteriaceae and reorganize its genera based on Amino Acid Identity values calculated from whole genome sequences.</title>
        <authorList>
            <person name="Nicholson A.C."/>
            <person name="Gulvik C.A."/>
            <person name="Whitney A.M."/>
            <person name="Humrighouse B.W."/>
            <person name="Bell M."/>
            <person name="Holmes B."/>
            <person name="Steigerwalt A."/>
            <person name="Villarma A."/>
            <person name="Sheth M."/>
            <person name="Batra D."/>
            <person name="Pryor J."/>
            <person name="Bernardet J.-F."/>
            <person name="Hugo C."/>
            <person name="Kampfer P."/>
            <person name="Newman J."/>
            <person name="Mcquiston J.R."/>
        </authorList>
    </citation>
    <scope>NUCLEOTIDE SEQUENCE [LARGE SCALE GENOMIC DNA]</scope>
    <source>
        <strain evidence="1">G0188</strain>
    </source>
</reference>
<evidence type="ECO:0000313" key="3">
    <source>
        <dbReference type="Proteomes" id="UP000255224"/>
    </source>
</evidence>
<reference evidence="2 3" key="1">
    <citation type="submission" date="2018-06" db="EMBL/GenBank/DDBJ databases">
        <authorList>
            <consortium name="Pathogen Informatics"/>
            <person name="Doyle S."/>
        </authorList>
    </citation>
    <scope>NUCLEOTIDE SEQUENCE [LARGE SCALE GENOMIC DNA]</scope>
    <source>
        <strain evidence="2 3">NCTC13533</strain>
    </source>
</reference>
<evidence type="ECO:0000313" key="1">
    <source>
        <dbReference type="EMBL" id="AZA49789.1"/>
    </source>
</evidence>
<dbReference type="Pfam" id="PF16225">
    <property type="entry name" value="DUF4884"/>
    <property type="match status" value="1"/>
</dbReference>
<proteinExistence type="predicted"/>
<dbReference type="RefSeq" id="WP_123880275.1">
    <property type="nucleotide sequence ID" value="NZ_UFVQ01000003.1"/>
</dbReference>
<dbReference type="OrthoDB" id="680575at2"/>
<evidence type="ECO:0000313" key="2">
    <source>
        <dbReference type="EMBL" id="STC95739.1"/>
    </source>
</evidence>
<protein>
    <recommendedName>
        <fullName evidence="5">DUF4884 domain-containing protein</fullName>
    </recommendedName>
</protein>
<dbReference type="KEGG" id="ccau:EG346_17085"/>
<dbReference type="Proteomes" id="UP000273270">
    <property type="component" value="Chromosome"/>
</dbReference>
<keyword evidence="4" id="KW-1185">Reference proteome</keyword>
<sequence length="104" mass="12303">MEKTIIKIKFITMKKIIISTLTLFFLSSCTKNFSKEKKVENKKNEKIENKTLVIQPEFLFEKDGCKMYKFTDEHRRVYWSNCSGRTEYKSSFKSGAVVQITDKK</sequence>
<evidence type="ECO:0000313" key="4">
    <source>
        <dbReference type="Proteomes" id="UP000273270"/>
    </source>
</evidence>
<evidence type="ECO:0008006" key="5">
    <source>
        <dbReference type="Google" id="ProtNLM"/>
    </source>
</evidence>
<gene>
    <name evidence="1" type="ORF">EG346_17085</name>
    <name evidence="2" type="ORF">NCTC13533_01976</name>
</gene>
<dbReference type="EMBL" id="UFVQ01000003">
    <property type="protein sequence ID" value="STC95739.1"/>
    <property type="molecule type" value="Genomic_DNA"/>
</dbReference>
<dbReference type="InterPro" id="IPR032618">
    <property type="entry name" value="DUF4884"/>
</dbReference>
<organism evidence="2 3">
    <name type="scientific">Chryseobacterium carnipullorum</name>
    <dbReference type="NCBI Taxonomy" id="1124835"/>
    <lineage>
        <taxon>Bacteria</taxon>
        <taxon>Pseudomonadati</taxon>
        <taxon>Bacteroidota</taxon>
        <taxon>Flavobacteriia</taxon>
        <taxon>Flavobacteriales</taxon>
        <taxon>Weeksellaceae</taxon>
        <taxon>Chryseobacterium group</taxon>
        <taxon>Chryseobacterium</taxon>
    </lineage>
</organism>
<dbReference type="PROSITE" id="PS51257">
    <property type="entry name" value="PROKAR_LIPOPROTEIN"/>
    <property type="match status" value="1"/>
</dbReference>
<accession>A0A3G6MA26</accession>
<dbReference type="AlphaFoldDB" id="A0A376DU66"/>
<reference evidence="4" key="2">
    <citation type="submission" date="2018-11" db="EMBL/GenBank/DDBJ databases">
        <title>Proposal to divide the Flavobacteriaceae and reorganize its genera based on Amino Acid Identity values calculated from whole genome sequences.</title>
        <authorList>
            <person name="Nicholson A.C."/>
            <person name="Gulvik C.A."/>
            <person name="Whitney A.M."/>
            <person name="Humrighouse B.W."/>
            <person name="Bell M."/>
            <person name="Holmes B."/>
            <person name="Steigerwalt A.G."/>
            <person name="Villarma A."/>
            <person name="Sheth M."/>
            <person name="Batra D."/>
            <person name="Pryor J."/>
            <person name="Bernardet J.-F."/>
            <person name="Hugo C."/>
            <person name="Kampfer P."/>
            <person name="Newman J."/>
            <person name="McQuiston J.R."/>
        </authorList>
    </citation>
    <scope>NUCLEOTIDE SEQUENCE [LARGE SCALE GENOMIC DNA]</scope>
    <source>
        <strain evidence="4">G0188</strain>
    </source>
</reference>
<dbReference type="EMBL" id="CP033920">
    <property type="protein sequence ID" value="AZA49789.1"/>
    <property type="molecule type" value="Genomic_DNA"/>
</dbReference>
<accession>A0A376DU66</accession>
<name>A0A376DU66_CHRCU</name>